<evidence type="ECO:0000313" key="2">
    <source>
        <dbReference type="Proteomes" id="UP000887565"/>
    </source>
</evidence>
<keyword evidence="2" id="KW-1185">Reference proteome</keyword>
<name>A0A915II66_ROMCU</name>
<reference evidence="3" key="1">
    <citation type="submission" date="2022-11" db="UniProtKB">
        <authorList>
            <consortium name="WormBaseParasite"/>
        </authorList>
    </citation>
    <scope>IDENTIFICATION</scope>
</reference>
<organism evidence="2 3">
    <name type="scientific">Romanomermis culicivorax</name>
    <name type="common">Nematode worm</name>
    <dbReference type="NCBI Taxonomy" id="13658"/>
    <lineage>
        <taxon>Eukaryota</taxon>
        <taxon>Metazoa</taxon>
        <taxon>Ecdysozoa</taxon>
        <taxon>Nematoda</taxon>
        <taxon>Enoplea</taxon>
        <taxon>Dorylaimia</taxon>
        <taxon>Mermithida</taxon>
        <taxon>Mermithoidea</taxon>
        <taxon>Mermithidae</taxon>
        <taxon>Romanomermis</taxon>
    </lineage>
</organism>
<evidence type="ECO:0000256" key="1">
    <source>
        <dbReference type="SAM" id="MobiDB-lite"/>
    </source>
</evidence>
<sequence>MQENDKVESHKPRTPDEAHQQCGLMPDHSCQVCRKTPNERTAEHFKLLVIYSVKKSNPTFEKEEDDLSMEKSIYLDDSKFQSENYCIK</sequence>
<dbReference type="AlphaFoldDB" id="A0A915II66"/>
<accession>A0A915II66</accession>
<feature type="compositionally biased region" description="Basic and acidic residues" evidence="1">
    <location>
        <begin position="1"/>
        <end position="19"/>
    </location>
</feature>
<evidence type="ECO:0000313" key="3">
    <source>
        <dbReference type="WBParaSite" id="nRc.2.0.1.t13067-RA"/>
    </source>
</evidence>
<dbReference type="Proteomes" id="UP000887565">
    <property type="component" value="Unplaced"/>
</dbReference>
<proteinExistence type="predicted"/>
<protein>
    <submittedName>
        <fullName evidence="3">Uncharacterized protein</fullName>
    </submittedName>
</protein>
<dbReference type="WBParaSite" id="nRc.2.0.1.t13067-RA">
    <property type="protein sequence ID" value="nRc.2.0.1.t13067-RA"/>
    <property type="gene ID" value="nRc.2.0.1.g13067"/>
</dbReference>
<feature type="region of interest" description="Disordered" evidence="1">
    <location>
        <begin position="1"/>
        <end position="22"/>
    </location>
</feature>